<name>A0A1F6Y7W3_9BACT</name>
<dbReference type="PANTHER" id="PTHR33317">
    <property type="entry name" value="POLYNUCLEOTIDYL TRANSFERASE, RIBONUCLEASE H-LIKE SUPERFAMILY PROTEIN"/>
    <property type="match status" value="1"/>
</dbReference>
<dbReference type="GO" id="GO:0005829">
    <property type="term" value="C:cytosol"/>
    <property type="evidence" value="ECO:0007669"/>
    <property type="project" value="TreeGrafter"/>
</dbReference>
<dbReference type="SMART" id="SM00732">
    <property type="entry name" value="YqgFc"/>
    <property type="match status" value="1"/>
</dbReference>
<evidence type="ECO:0000256" key="1">
    <source>
        <dbReference type="ARBA" id="ARBA00022490"/>
    </source>
</evidence>
<comment type="subcellular location">
    <subcellularLocation>
        <location evidence="5">Cytoplasm</location>
    </subcellularLocation>
</comment>
<keyword evidence="3 5" id="KW-0540">Nuclease</keyword>
<organism evidence="7 8">
    <name type="scientific">Candidatus Nomurabacteria bacterium RIFCSPLOWO2_12_FULL_46_14</name>
    <dbReference type="NCBI Taxonomy" id="1801797"/>
    <lineage>
        <taxon>Bacteria</taxon>
        <taxon>Candidatus Nomuraibacteriota</taxon>
    </lineage>
</organism>
<dbReference type="PANTHER" id="PTHR33317:SF4">
    <property type="entry name" value="POLYNUCLEOTIDYL TRANSFERASE, RIBONUCLEASE H-LIKE SUPERFAMILY PROTEIN"/>
    <property type="match status" value="1"/>
</dbReference>
<evidence type="ECO:0000256" key="2">
    <source>
        <dbReference type="ARBA" id="ARBA00022517"/>
    </source>
</evidence>
<keyword evidence="1 5" id="KW-0963">Cytoplasm</keyword>
<evidence type="ECO:0000256" key="3">
    <source>
        <dbReference type="ARBA" id="ARBA00022722"/>
    </source>
</evidence>
<comment type="caution">
    <text evidence="7">The sequence shown here is derived from an EMBL/GenBank/DDBJ whole genome shotgun (WGS) entry which is preliminary data.</text>
</comment>
<dbReference type="Pfam" id="PF03652">
    <property type="entry name" value="RuvX"/>
    <property type="match status" value="1"/>
</dbReference>
<dbReference type="GO" id="GO:0004518">
    <property type="term" value="F:nuclease activity"/>
    <property type="evidence" value="ECO:0007669"/>
    <property type="project" value="UniProtKB-KW"/>
</dbReference>
<evidence type="ECO:0000313" key="7">
    <source>
        <dbReference type="EMBL" id="OGJ02460.1"/>
    </source>
</evidence>
<dbReference type="EC" id="3.1.-.-" evidence="5"/>
<dbReference type="EMBL" id="MFVV01000045">
    <property type="protein sequence ID" value="OGJ02460.1"/>
    <property type="molecule type" value="Genomic_DNA"/>
</dbReference>
<accession>A0A1F6Y7W3</accession>
<keyword evidence="2 5" id="KW-0690">Ribosome biogenesis</keyword>
<dbReference type="GO" id="GO:0016788">
    <property type="term" value="F:hydrolase activity, acting on ester bonds"/>
    <property type="evidence" value="ECO:0007669"/>
    <property type="project" value="UniProtKB-UniRule"/>
</dbReference>
<dbReference type="GO" id="GO:0000967">
    <property type="term" value="P:rRNA 5'-end processing"/>
    <property type="evidence" value="ECO:0007669"/>
    <property type="project" value="UniProtKB-UniRule"/>
</dbReference>
<reference evidence="7 8" key="1">
    <citation type="journal article" date="2016" name="Nat. Commun.">
        <title>Thousands of microbial genomes shed light on interconnected biogeochemical processes in an aquifer system.</title>
        <authorList>
            <person name="Anantharaman K."/>
            <person name="Brown C.T."/>
            <person name="Hug L.A."/>
            <person name="Sharon I."/>
            <person name="Castelle C.J."/>
            <person name="Probst A.J."/>
            <person name="Thomas B.C."/>
            <person name="Singh A."/>
            <person name="Wilkins M.J."/>
            <person name="Karaoz U."/>
            <person name="Brodie E.L."/>
            <person name="Williams K.H."/>
            <person name="Hubbard S.S."/>
            <person name="Banfield J.F."/>
        </authorList>
    </citation>
    <scope>NUCLEOTIDE SEQUENCE [LARGE SCALE GENOMIC DNA]</scope>
</reference>
<dbReference type="SUPFAM" id="SSF53098">
    <property type="entry name" value="Ribonuclease H-like"/>
    <property type="match status" value="1"/>
</dbReference>
<gene>
    <name evidence="7" type="ORF">A3G06_01985</name>
</gene>
<sequence length="128" mass="14621">MKFLGIDYGAKRVGLAVSDEGGRLAFPAAVFKNNGELPAKLAQIIEREKIGEIVVGESSDFAGLPNLLQKEIDFFIERLERKFKIPVRREKEFLTSVEARRYDSRREVDHSAAALILQRYLDKRNIKQ</sequence>
<dbReference type="InterPro" id="IPR012337">
    <property type="entry name" value="RNaseH-like_sf"/>
</dbReference>
<dbReference type="Proteomes" id="UP000176192">
    <property type="component" value="Unassembled WGS sequence"/>
</dbReference>
<protein>
    <recommendedName>
        <fullName evidence="5">Putative pre-16S rRNA nuclease</fullName>
        <ecNumber evidence="5">3.1.-.-</ecNumber>
    </recommendedName>
</protein>
<evidence type="ECO:0000256" key="4">
    <source>
        <dbReference type="ARBA" id="ARBA00022801"/>
    </source>
</evidence>
<comment type="function">
    <text evidence="5">Could be a nuclease involved in processing of the 5'-end of pre-16S rRNA.</text>
</comment>
<dbReference type="NCBIfam" id="TIGR00250">
    <property type="entry name" value="RNAse_H_YqgF"/>
    <property type="match status" value="1"/>
</dbReference>
<dbReference type="HAMAP" id="MF_00651">
    <property type="entry name" value="Nuclease_YqgF"/>
    <property type="match status" value="1"/>
</dbReference>
<dbReference type="InterPro" id="IPR006641">
    <property type="entry name" value="YqgF/RNaseH-like_dom"/>
</dbReference>
<dbReference type="InterPro" id="IPR005227">
    <property type="entry name" value="YqgF"/>
</dbReference>
<proteinExistence type="inferred from homology"/>
<evidence type="ECO:0000259" key="6">
    <source>
        <dbReference type="SMART" id="SM00732"/>
    </source>
</evidence>
<dbReference type="AlphaFoldDB" id="A0A1F6Y7W3"/>
<dbReference type="CDD" id="cd16964">
    <property type="entry name" value="YqgF"/>
    <property type="match status" value="1"/>
</dbReference>
<dbReference type="InterPro" id="IPR037027">
    <property type="entry name" value="YqgF/RNaseH-like_dom_sf"/>
</dbReference>
<comment type="similarity">
    <text evidence="5">Belongs to the YqgF HJR family.</text>
</comment>
<evidence type="ECO:0000313" key="8">
    <source>
        <dbReference type="Proteomes" id="UP000176192"/>
    </source>
</evidence>
<keyword evidence="4 5" id="KW-0378">Hydrolase</keyword>
<feature type="domain" description="YqgF/RNase H-like" evidence="6">
    <location>
        <begin position="1"/>
        <end position="99"/>
    </location>
</feature>
<evidence type="ECO:0000256" key="5">
    <source>
        <dbReference type="HAMAP-Rule" id="MF_00651"/>
    </source>
</evidence>
<dbReference type="Gene3D" id="3.30.420.140">
    <property type="entry name" value="YqgF/RNase H-like domain"/>
    <property type="match status" value="1"/>
</dbReference>
<dbReference type="STRING" id="1801797.A3G06_01985"/>